<comment type="caution">
    <text evidence="10">The sequence shown here is derived from an EMBL/GenBank/DDBJ whole genome shotgun (WGS) entry which is preliminary data.</text>
</comment>
<dbReference type="InterPro" id="IPR020846">
    <property type="entry name" value="MFS_dom"/>
</dbReference>
<dbReference type="SUPFAM" id="SSF103473">
    <property type="entry name" value="MFS general substrate transporter"/>
    <property type="match status" value="1"/>
</dbReference>
<keyword evidence="11" id="KW-1185">Reference proteome</keyword>
<dbReference type="InterPro" id="IPR050171">
    <property type="entry name" value="MFS_Transporters"/>
</dbReference>
<dbReference type="EMBL" id="PVSR01000011">
    <property type="protein sequence ID" value="PRW63623.1"/>
    <property type="molecule type" value="Genomic_DNA"/>
</dbReference>
<dbReference type="Gene3D" id="1.20.1250.20">
    <property type="entry name" value="MFS general substrate transporter like domains"/>
    <property type="match status" value="1"/>
</dbReference>
<feature type="domain" description="Major facilitator superfamily (MFS) profile" evidence="9">
    <location>
        <begin position="8"/>
        <end position="384"/>
    </location>
</feature>
<evidence type="ECO:0000256" key="8">
    <source>
        <dbReference type="SAM" id="SignalP"/>
    </source>
</evidence>
<evidence type="ECO:0000256" key="1">
    <source>
        <dbReference type="ARBA" id="ARBA00004651"/>
    </source>
</evidence>
<dbReference type="PROSITE" id="PS50850">
    <property type="entry name" value="MFS"/>
    <property type="match status" value="1"/>
</dbReference>
<evidence type="ECO:0000256" key="4">
    <source>
        <dbReference type="ARBA" id="ARBA00022692"/>
    </source>
</evidence>
<dbReference type="InParanoid" id="A0A2T0GX77"/>
<evidence type="ECO:0000256" key="2">
    <source>
        <dbReference type="ARBA" id="ARBA00022448"/>
    </source>
</evidence>
<organism evidence="10 11">
    <name type="scientific">Actinopolyspora mortivallis</name>
    <dbReference type="NCBI Taxonomy" id="33906"/>
    <lineage>
        <taxon>Bacteria</taxon>
        <taxon>Bacillati</taxon>
        <taxon>Actinomycetota</taxon>
        <taxon>Actinomycetes</taxon>
        <taxon>Actinopolysporales</taxon>
        <taxon>Actinopolysporaceae</taxon>
        <taxon>Actinopolyspora</taxon>
    </lineage>
</organism>
<feature type="transmembrane region" description="Helical" evidence="7">
    <location>
        <begin position="38"/>
        <end position="57"/>
    </location>
</feature>
<protein>
    <submittedName>
        <fullName evidence="10">MFS transporter</fullName>
    </submittedName>
</protein>
<feature type="chain" id="PRO_5038861412" evidence="8">
    <location>
        <begin position="23"/>
        <end position="405"/>
    </location>
</feature>
<gene>
    <name evidence="10" type="ORF">CEP50_09140</name>
</gene>
<accession>A0A2T0GX77</accession>
<proteinExistence type="predicted"/>
<dbReference type="InterPro" id="IPR036259">
    <property type="entry name" value="MFS_trans_sf"/>
</dbReference>
<feature type="signal peptide" evidence="8">
    <location>
        <begin position="1"/>
        <end position="22"/>
    </location>
</feature>
<dbReference type="InterPro" id="IPR011701">
    <property type="entry name" value="MFS"/>
</dbReference>
<dbReference type="GO" id="GO:0022857">
    <property type="term" value="F:transmembrane transporter activity"/>
    <property type="evidence" value="ECO:0007669"/>
    <property type="project" value="InterPro"/>
</dbReference>
<comment type="subcellular location">
    <subcellularLocation>
        <location evidence="1">Cell membrane</location>
        <topology evidence="1">Multi-pass membrane protein</topology>
    </subcellularLocation>
</comment>
<feature type="transmembrane region" description="Helical" evidence="7">
    <location>
        <begin position="103"/>
        <end position="124"/>
    </location>
</feature>
<keyword evidence="6 7" id="KW-0472">Membrane</keyword>
<evidence type="ECO:0000313" key="11">
    <source>
        <dbReference type="Proteomes" id="UP000239352"/>
    </source>
</evidence>
<feature type="transmembrane region" description="Helical" evidence="7">
    <location>
        <begin position="361"/>
        <end position="380"/>
    </location>
</feature>
<dbReference type="GO" id="GO:0005886">
    <property type="term" value="C:plasma membrane"/>
    <property type="evidence" value="ECO:0007669"/>
    <property type="project" value="UniProtKB-SubCell"/>
</dbReference>
<dbReference type="Proteomes" id="UP000239352">
    <property type="component" value="Unassembled WGS sequence"/>
</dbReference>
<evidence type="ECO:0000256" key="3">
    <source>
        <dbReference type="ARBA" id="ARBA00022475"/>
    </source>
</evidence>
<feature type="transmembrane region" description="Helical" evidence="7">
    <location>
        <begin position="207"/>
        <end position="230"/>
    </location>
</feature>
<keyword evidence="3" id="KW-1003">Cell membrane</keyword>
<keyword evidence="8" id="KW-0732">Signal</keyword>
<evidence type="ECO:0000313" key="10">
    <source>
        <dbReference type="EMBL" id="PRW63623.1"/>
    </source>
</evidence>
<evidence type="ECO:0000256" key="7">
    <source>
        <dbReference type="SAM" id="Phobius"/>
    </source>
</evidence>
<dbReference type="PANTHER" id="PTHR23517">
    <property type="entry name" value="RESISTANCE PROTEIN MDTM, PUTATIVE-RELATED-RELATED"/>
    <property type="match status" value="1"/>
</dbReference>
<feature type="transmembrane region" description="Helical" evidence="7">
    <location>
        <begin position="242"/>
        <end position="262"/>
    </location>
</feature>
<evidence type="ECO:0000259" key="9">
    <source>
        <dbReference type="PROSITE" id="PS50850"/>
    </source>
</evidence>
<feature type="transmembrane region" description="Helical" evidence="7">
    <location>
        <begin position="69"/>
        <end position="91"/>
    </location>
</feature>
<feature type="transmembrane region" description="Helical" evidence="7">
    <location>
        <begin position="136"/>
        <end position="157"/>
    </location>
</feature>
<evidence type="ECO:0000256" key="6">
    <source>
        <dbReference type="ARBA" id="ARBA00023136"/>
    </source>
</evidence>
<dbReference type="CDD" id="cd17473">
    <property type="entry name" value="MFS_arabinose_efflux_permease_like"/>
    <property type="match status" value="1"/>
</dbReference>
<keyword evidence="5 7" id="KW-1133">Transmembrane helix</keyword>
<dbReference type="AlphaFoldDB" id="A0A2T0GX77"/>
<sequence length="405" mass="42066">MATHRKTALVTLLLASTLAVMAGAILTPVLEVIRGDLGVTGTAAGLIITAHGLVIALSSPLWGWAIDRWGVRLPLAGGLALYGLAGGAGVLTSSYPALIASRLLFGLGAAAVFTGTTVALLNLFRGEERDRVMGWRATATSLGGVLWPLLGGAVGGFSWHAPFAIYLVGVPLGFAVLGLPFTSNEEEGRGARVARGGTLRLWRRRPLLLGLYGMQLVTAVLMYALIVFLPQRLSQIGIEAPLLVSLYNVTMSAVMSLVGLVYATMRAHLGYETLFRITLTSWVAAFLLLATTSHPLLIAAAPALLGLGQGIALPAITSLVGDTAPPQLRGQATSVLGTVTFAGQFASPLLLGPLVRATSIPAAYLASAGVAGIVLVLLLVTRVSWDSPPNVEPAPSPEPVRPVTR</sequence>
<name>A0A2T0GX77_ACTMO</name>
<dbReference type="RefSeq" id="WP_106113509.1">
    <property type="nucleotide sequence ID" value="NZ_PVSR01000011.1"/>
</dbReference>
<reference evidence="10 11" key="1">
    <citation type="submission" date="2018-03" db="EMBL/GenBank/DDBJ databases">
        <title>Actinopolyspora mortivallis from Sahara, screening for active biomolecules.</title>
        <authorList>
            <person name="Selama O."/>
            <person name="Wellington E.M.H."/>
            <person name="Hacene H."/>
        </authorList>
    </citation>
    <scope>NUCLEOTIDE SEQUENCE [LARGE SCALE GENOMIC DNA]</scope>
    <source>
        <strain evidence="10 11">M5A</strain>
    </source>
</reference>
<keyword evidence="4 7" id="KW-0812">Transmembrane</keyword>
<keyword evidence="2" id="KW-0813">Transport</keyword>
<dbReference type="Pfam" id="PF07690">
    <property type="entry name" value="MFS_1"/>
    <property type="match status" value="1"/>
</dbReference>
<feature type="transmembrane region" description="Helical" evidence="7">
    <location>
        <begin position="163"/>
        <end position="182"/>
    </location>
</feature>
<evidence type="ECO:0000256" key="5">
    <source>
        <dbReference type="ARBA" id="ARBA00022989"/>
    </source>
</evidence>